<evidence type="ECO:0000313" key="2">
    <source>
        <dbReference type="Proteomes" id="UP000019149"/>
    </source>
</evidence>
<dbReference type="CTD" id="36337041"/>
<proteinExistence type="predicted"/>
<dbReference type="GeneID" id="36337041"/>
<dbReference type="Proteomes" id="UP000019149">
    <property type="component" value="Unassembled WGS sequence"/>
</dbReference>
<organism evidence="1 2">
    <name type="scientific">Echinococcus granulosus</name>
    <name type="common">Hydatid tapeworm</name>
    <dbReference type="NCBI Taxonomy" id="6210"/>
    <lineage>
        <taxon>Eukaryota</taxon>
        <taxon>Metazoa</taxon>
        <taxon>Spiralia</taxon>
        <taxon>Lophotrochozoa</taxon>
        <taxon>Platyhelminthes</taxon>
        <taxon>Cestoda</taxon>
        <taxon>Eucestoda</taxon>
        <taxon>Cyclophyllidea</taxon>
        <taxon>Taeniidae</taxon>
        <taxon>Echinococcus</taxon>
        <taxon>Echinococcus granulosus group</taxon>
    </lineage>
</organism>
<comment type="caution">
    <text evidence="1">The sequence shown here is derived from an EMBL/GenBank/DDBJ whole genome shotgun (WGS) entry which is preliminary data.</text>
</comment>
<sequence>MHFKKYLITTPAFQNQRPHIKVYNKNYSATCSFVLHWLFNSVLVIRTVWLNEANHNMQSIILNNQFVPNCYMLKLCGIQLNLLFK</sequence>
<dbReference type="KEGG" id="egl:EGR_01326"/>
<reference evidence="1 2" key="1">
    <citation type="journal article" date="2013" name="Nat. Genet.">
        <title>The genome of the hydatid tapeworm Echinococcus granulosus.</title>
        <authorList>
            <person name="Zheng H."/>
            <person name="Zhang W."/>
            <person name="Zhang L."/>
            <person name="Zhang Z."/>
            <person name="Li J."/>
            <person name="Lu G."/>
            <person name="Zhu Y."/>
            <person name="Wang Y."/>
            <person name="Huang Y."/>
            <person name="Liu J."/>
            <person name="Kang H."/>
            <person name="Chen J."/>
            <person name="Wang L."/>
            <person name="Chen A."/>
            <person name="Yu S."/>
            <person name="Gao Z."/>
            <person name="Jin L."/>
            <person name="Gu W."/>
            <person name="Wang Z."/>
            <person name="Zhao L."/>
            <person name="Shi B."/>
            <person name="Wen H."/>
            <person name="Lin R."/>
            <person name="Jones M.K."/>
            <person name="Brejova B."/>
            <person name="Vinar T."/>
            <person name="Zhao G."/>
            <person name="McManus D.P."/>
            <person name="Chen Z."/>
            <person name="Zhou Y."/>
            <person name="Wang S."/>
        </authorList>
    </citation>
    <scope>NUCLEOTIDE SEQUENCE [LARGE SCALE GENOMIC DNA]</scope>
</reference>
<dbReference type="AlphaFoldDB" id="W6UR53"/>
<keyword evidence="2" id="KW-1185">Reference proteome</keyword>
<dbReference type="EMBL" id="APAU02000005">
    <property type="protein sequence ID" value="EUB63703.1"/>
    <property type="molecule type" value="Genomic_DNA"/>
</dbReference>
<gene>
    <name evidence="1" type="ORF">EGR_01326</name>
</gene>
<name>W6UR53_ECHGR</name>
<accession>W6UR53</accession>
<dbReference type="RefSeq" id="XP_024354899.1">
    <property type="nucleotide sequence ID" value="XM_024490575.1"/>
</dbReference>
<evidence type="ECO:0000313" key="1">
    <source>
        <dbReference type="EMBL" id="EUB63703.1"/>
    </source>
</evidence>
<protein>
    <submittedName>
        <fullName evidence="1">Uncharacterized protein</fullName>
    </submittedName>
</protein>